<evidence type="ECO:0000313" key="2">
    <source>
        <dbReference type="Proteomes" id="UP000566819"/>
    </source>
</evidence>
<dbReference type="EMBL" id="JAAMPI010000542">
    <property type="protein sequence ID" value="KAF4630509.1"/>
    <property type="molecule type" value="Genomic_DNA"/>
</dbReference>
<comment type="caution">
    <text evidence="1">The sequence shown here is derived from an EMBL/GenBank/DDBJ whole genome shotgun (WGS) entry which is preliminary data.</text>
</comment>
<dbReference type="OrthoDB" id="3444926at2759"/>
<dbReference type="AlphaFoldDB" id="A0A8H4W4D2"/>
<gene>
    <name evidence="1" type="ORF">G7Y89_g7622</name>
</gene>
<keyword evidence="2" id="KW-1185">Reference proteome</keyword>
<organism evidence="1 2">
    <name type="scientific">Cudoniella acicularis</name>
    <dbReference type="NCBI Taxonomy" id="354080"/>
    <lineage>
        <taxon>Eukaryota</taxon>
        <taxon>Fungi</taxon>
        <taxon>Dikarya</taxon>
        <taxon>Ascomycota</taxon>
        <taxon>Pezizomycotina</taxon>
        <taxon>Leotiomycetes</taxon>
        <taxon>Helotiales</taxon>
        <taxon>Tricladiaceae</taxon>
        <taxon>Cudoniella</taxon>
    </lineage>
</organism>
<dbReference type="Proteomes" id="UP000566819">
    <property type="component" value="Unassembled WGS sequence"/>
</dbReference>
<name>A0A8H4W4D2_9HELO</name>
<accession>A0A8H4W4D2</accession>
<protein>
    <submittedName>
        <fullName evidence="1">Uncharacterized protein</fullName>
    </submittedName>
</protein>
<sequence>MPGEWHLMAKRDEPEQLIPIFGLNFAGQGVHLAYMGQDVDNNGMFKIGHGPGPATPDTQLRLKARDSTPLYNNYFFDQGGLDVIGSSDIDGINNHQDIFPDPSSNEFDWA</sequence>
<evidence type="ECO:0000313" key="1">
    <source>
        <dbReference type="EMBL" id="KAF4630509.1"/>
    </source>
</evidence>
<reference evidence="1 2" key="1">
    <citation type="submission" date="2020-03" db="EMBL/GenBank/DDBJ databases">
        <title>Draft Genome Sequence of Cudoniella acicularis.</title>
        <authorList>
            <person name="Buettner E."/>
            <person name="Kellner H."/>
        </authorList>
    </citation>
    <scope>NUCLEOTIDE SEQUENCE [LARGE SCALE GENOMIC DNA]</scope>
    <source>
        <strain evidence="1 2">DSM 108380</strain>
    </source>
</reference>
<proteinExistence type="predicted"/>